<dbReference type="Proteomes" id="UP000236291">
    <property type="component" value="Unassembled WGS sequence"/>
</dbReference>
<dbReference type="SUPFAM" id="SSF56219">
    <property type="entry name" value="DNase I-like"/>
    <property type="match status" value="1"/>
</dbReference>
<dbReference type="AlphaFoldDB" id="A0A2K3P5L6"/>
<keyword evidence="1" id="KW-0812">Transmembrane</keyword>
<protein>
    <submittedName>
        <fullName evidence="3">Cysteine-rich receptor-like protein kinase</fullName>
    </submittedName>
</protein>
<comment type="caution">
    <text evidence="3">The sequence shown here is derived from an EMBL/GenBank/DDBJ whole genome shotgun (WGS) entry which is preliminary data.</text>
</comment>
<reference evidence="3 4" key="1">
    <citation type="journal article" date="2014" name="Am. J. Bot.">
        <title>Genome assembly and annotation for red clover (Trifolium pratense; Fabaceae).</title>
        <authorList>
            <person name="Istvanek J."/>
            <person name="Jaros M."/>
            <person name="Krenek A."/>
            <person name="Repkova J."/>
        </authorList>
    </citation>
    <scope>NUCLEOTIDE SEQUENCE [LARGE SCALE GENOMIC DNA]</scope>
    <source>
        <strain evidence="4">cv. Tatra</strain>
        <tissue evidence="3">Young leaves</tissue>
    </source>
</reference>
<gene>
    <name evidence="3" type="ORF">L195_g007153</name>
</gene>
<dbReference type="Pfam" id="PF00078">
    <property type="entry name" value="RVT_1"/>
    <property type="match status" value="1"/>
</dbReference>
<name>A0A2K3P5L6_TRIPR</name>
<dbReference type="EMBL" id="ASHM01003913">
    <property type="protein sequence ID" value="PNY10571.1"/>
    <property type="molecule type" value="Genomic_DNA"/>
</dbReference>
<keyword evidence="1" id="KW-0472">Membrane</keyword>
<dbReference type="GO" id="GO:0016301">
    <property type="term" value="F:kinase activity"/>
    <property type="evidence" value="ECO:0007669"/>
    <property type="project" value="UniProtKB-KW"/>
</dbReference>
<dbReference type="PROSITE" id="PS50878">
    <property type="entry name" value="RT_POL"/>
    <property type="match status" value="1"/>
</dbReference>
<feature type="domain" description="Reverse transcriptase" evidence="2">
    <location>
        <begin position="233"/>
        <end position="477"/>
    </location>
</feature>
<evidence type="ECO:0000259" key="2">
    <source>
        <dbReference type="PROSITE" id="PS50878"/>
    </source>
</evidence>
<sequence length="540" mass="61277">MSGGLLITWCDGKFVVRKSFEGEGYTGLCIEMEGTVFYIVNVYCPCSLSGKRKLWEELLALKISSEKGEWCVGGHFNCVTSKSERKGLSNIWRTAEMITIQFGSNVRHQTVGLSLLACVFKEMLKLLKEKLKTWNKEVFGVVDLNLESFVEELNELDVKACEGEVGGLESRRLEVDESFWKALRRKESILESKIKGVRPKLSGINFKELTDMRMSPLLDLSLKRKSRESFGVVRETKVQDRQAVTASFLALIPKVDHPQCLSEYSPISLIGCMHKVLAKTLANRLKAVLDRIISSNQTAFLPGRQLVDGVLVVNELIDWARKRKDKCLMLKVDIEKPYDSVSCEQKPNKRLQSGQGTSARRLFSSISISYWGRRLTGLVQKAVNLGLFKSYKINDGIEFNILQYADDTILIGEGTWENLWSFKTILRSIELVLGLKVNLFESKLYGWNLEEKFLEAASNFLYCNVDRAPFHFLGLPVGANPWRSETWKPVINEFKKKPATWKGRNLSIGGRVVLINSVLSSLPVFVFSFFKAPKKVQIQR</sequence>
<evidence type="ECO:0000256" key="1">
    <source>
        <dbReference type="SAM" id="Phobius"/>
    </source>
</evidence>
<evidence type="ECO:0000313" key="4">
    <source>
        <dbReference type="Proteomes" id="UP000236291"/>
    </source>
</evidence>
<keyword evidence="3" id="KW-0675">Receptor</keyword>
<evidence type="ECO:0000313" key="3">
    <source>
        <dbReference type="EMBL" id="PNY10571.1"/>
    </source>
</evidence>
<dbReference type="PANTHER" id="PTHR33116">
    <property type="entry name" value="REVERSE TRANSCRIPTASE ZINC-BINDING DOMAIN-CONTAINING PROTEIN-RELATED-RELATED"/>
    <property type="match status" value="1"/>
</dbReference>
<keyword evidence="3" id="KW-0808">Transferase</keyword>
<dbReference type="InterPro" id="IPR036691">
    <property type="entry name" value="Endo/exonu/phosph_ase_sf"/>
</dbReference>
<dbReference type="STRING" id="57577.A0A2K3P5L6"/>
<dbReference type="InterPro" id="IPR000477">
    <property type="entry name" value="RT_dom"/>
</dbReference>
<dbReference type="Gene3D" id="3.60.10.10">
    <property type="entry name" value="Endonuclease/exonuclease/phosphatase"/>
    <property type="match status" value="1"/>
</dbReference>
<feature type="transmembrane region" description="Helical" evidence="1">
    <location>
        <begin position="512"/>
        <end position="530"/>
    </location>
</feature>
<organism evidence="3 4">
    <name type="scientific">Trifolium pratense</name>
    <name type="common">Red clover</name>
    <dbReference type="NCBI Taxonomy" id="57577"/>
    <lineage>
        <taxon>Eukaryota</taxon>
        <taxon>Viridiplantae</taxon>
        <taxon>Streptophyta</taxon>
        <taxon>Embryophyta</taxon>
        <taxon>Tracheophyta</taxon>
        <taxon>Spermatophyta</taxon>
        <taxon>Magnoliopsida</taxon>
        <taxon>eudicotyledons</taxon>
        <taxon>Gunneridae</taxon>
        <taxon>Pentapetalae</taxon>
        <taxon>rosids</taxon>
        <taxon>fabids</taxon>
        <taxon>Fabales</taxon>
        <taxon>Fabaceae</taxon>
        <taxon>Papilionoideae</taxon>
        <taxon>50 kb inversion clade</taxon>
        <taxon>NPAAA clade</taxon>
        <taxon>Hologalegina</taxon>
        <taxon>IRL clade</taxon>
        <taxon>Trifolieae</taxon>
        <taxon>Trifolium</taxon>
    </lineage>
</organism>
<keyword evidence="3" id="KW-0418">Kinase</keyword>
<reference evidence="3 4" key="2">
    <citation type="journal article" date="2017" name="Front. Plant Sci.">
        <title>Gene Classification and Mining of Molecular Markers Useful in Red Clover (Trifolium pratense) Breeding.</title>
        <authorList>
            <person name="Istvanek J."/>
            <person name="Dluhosova J."/>
            <person name="Dluhos P."/>
            <person name="Patkova L."/>
            <person name="Nedelnik J."/>
            <person name="Repkova J."/>
        </authorList>
    </citation>
    <scope>NUCLEOTIDE SEQUENCE [LARGE SCALE GENOMIC DNA]</scope>
    <source>
        <strain evidence="4">cv. Tatra</strain>
        <tissue evidence="3">Young leaves</tissue>
    </source>
</reference>
<proteinExistence type="predicted"/>
<dbReference type="PANTHER" id="PTHR33116:SF78">
    <property type="entry name" value="OS12G0587133 PROTEIN"/>
    <property type="match status" value="1"/>
</dbReference>
<keyword evidence="1" id="KW-1133">Transmembrane helix</keyword>
<accession>A0A2K3P5L6</accession>